<dbReference type="CDD" id="cd04765">
    <property type="entry name" value="HTH_MlrA-like_sg2"/>
    <property type="match status" value="1"/>
</dbReference>
<dbReference type="PROSITE" id="PS50937">
    <property type="entry name" value="HTH_MERR_2"/>
    <property type="match status" value="1"/>
</dbReference>
<feature type="region of interest" description="Disordered" evidence="2">
    <location>
        <begin position="88"/>
        <end position="173"/>
    </location>
</feature>
<protein>
    <submittedName>
        <fullName evidence="4">MerR family transcriptional regulator</fullName>
    </submittedName>
</protein>
<proteinExistence type="predicted"/>
<accession>A0A7V4XRD1</accession>
<dbReference type="AlphaFoldDB" id="A0A7V4XRD1"/>
<evidence type="ECO:0000313" key="4">
    <source>
        <dbReference type="EMBL" id="HGY93680.1"/>
    </source>
</evidence>
<organism evidence="4">
    <name type="scientific">Acidobacterium capsulatum</name>
    <dbReference type="NCBI Taxonomy" id="33075"/>
    <lineage>
        <taxon>Bacteria</taxon>
        <taxon>Pseudomonadati</taxon>
        <taxon>Acidobacteriota</taxon>
        <taxon>Terriglobia</taxon>
        <taxon>Terriglobales</taxon>
        <taxon>Acidobacteriaceae</taxon>
        <taxon>Acidobacterium</taxon>
    </lineage>
</organism>
<dbReference type="PANTHER" id="PTHR30204:SF15">
    <property type="entry name" value="BLL5018 PROTEIN"/>
    <property type="match status" value="1"/>
</dbReference>
<dbReference type="EMBL" id="DTKL01000018">
    <property type="protein sequence ID" value="HGY93680.1"/>
    <property type="molecule type" value="Genomic_DNA"/>
</dbReference>
<name>A0A7V4XRD1_9BACT</name>
<dbReference type="InterPro" id="IPR009061">
    <property type="entry name" value="DNA-bd_dom_put_sf"/>
</dbReference>
<dbReference type="SMART" id="SM00422">
    <property type="entry name" value="HTH_MERR"/>
    <property type="match status" value="1"/>
</dbReference>
<evidence type="ECO:0000256" key="1">
    <source>
        <dbReference type="ARBA" id="ARBA00023125"/>
    </source>
</evidence>
<dbReference type="GO" id="GO:0003677">
    <property type="term" value="F:DNA binding"/>
    <property type="evidence" value="ECO:0007669"/>
    <property type="project" value="UniProtKB-KW"/>
</dbReference>
<dbReference type="PANTHER" id="PTHR30204">
    <property type="entry name" value="REDOX-CYCLING DRUG-SENSING TRANSCRIPTIONAL ACTIVATOR SOXR"/>
    <property type="match status" value="1"/>
</dbReference>
<dbReference type="InterPro" id="IPR047057">
    <property type="entry name" value="MerR_fam"/>
</dbReference>
<dbReference type="SUPFAM" id="SSF46955">
    <property type="entry name" value="Putative DNA-binding domain"/>
    <property type="match status" value="1"/>
</dbReference>
<evidence type="ECO:0000256" key="2">
    <source>
        <dbReference type="SAM" id="MobiDB-lite"/>
    </source>
</evidence>
<feature type="domain" description="HTH merR-type" evidence="3">
    <location>
        <begin position="21"/>
        <end position="91"/>
    </location>
</feature>
<gene>
    <name evidence="4" type="ORF">ENW50_03175</name>
</gene>
<keyword evidence="1" id="KW-0238">DNA-binding</keyword>
<evidence type="ECO:0000259" key="3">
    <source>
        <dbReference type="PROSITE" id="PS50937"/>
    </source>
</evidence>
<reference evidence="4" key="1">
    <citation type="journal article" date="2020" name="mSystems">
        <title>Genome- and Community-Level Interaction Insights into Carbon Utilization and Element Cycling Functions of Hydrothermarchaeota in Hydrothermal Sediment.</title>
        <authorList>
            <person name="Zhou Z."/>
            <person name="Liu Y."/>
            <person name="Xu W."/>
            <person name="Pan J."/>
            <person name="Luo Z.H."/>
            <person name="Li M."/>
        </authorList>
    </citation>
    <scope>NUCLEOTIDE SEQUENCE [LARGE SCALE GENOMIC DNA]</scope>
    <source>
        <strain evidence="4">SpSt-855</strain>
    </source>
</reference>
<dbReference type="Pfam" id="PF13411">
    <property type="entry name" value="MerR_1"/>
    <property type="match status" value="1"/>
</dbReference>
<dbReference type="GO" id="GO:0003700">
    <property type="term" value="F:DNA-binding transcription factor activity"/>
    <property type="evidence" value="ECO:0007669"/>
    <property type="project" value="InterPro"/>
</dbReference>
<dbReference type="InterPro" id="IPR000551">
    <property type="entry name" value="MerR-type_HTH_dom"/>
</dbReference>
<comment type="caution">
    <text evidence="4">The sequence shown here is derived from an EMBL/GenBank/DDBJ whole genome shotgun (WGS) entry which is preliminary data.</text>
</comment>
<sequence>MAKQATTRTISPAPPIPDKLYFRIGEAARLCGVEAYVLRFWETEFPQLKPNKGGTGQRLYRRRDVELALRIKQLLHHEGYTIAGARQHLAQEAKEGRRKTPQPVLPMAAPAGKSAPQPPAQLHHKLQQLRQELKDLLAVLSATPQPGAVTPSVAPRTPSGSRRERNAGPMLFE</sequence>
<dbReference type="Gene3D" id="1.10.1660.10">
    <property type="match status" value="1"/>
</dbReference>